<dbReference type="OrthoDB" id="1652165at2"/>
<sequence length="550" mass="55578">MAARWSVGSKLYLIVLLIFWEFPDAYAQTPVQQFWLQNQSVDSLIWDNTAGNGVIDNGSGTWDTTSLNWLHSQIGFGTVNDNWPGASKRKCRPAIFGGNPGVGNAGTVTLAYPIANVMSINFKPVPGGNFTITGQSIQSCAPRLNLFTAPNVSATIASSITGAPALIKSGTGTLILTGANTYTGTTTVATGTLQVGNNGTTGTLGTGSVTNNDSLMYYRSDAIAVPASISGAGNLILQTAGNINPSNGSAITQSSITANGTQFSLTNTNWKAPVINANGNYLPLNGTITIDATGGAANFTFNNTGNYAIASGNGTTLNTFGNVTLTGNMTAGNGIYGGIGFGNTLKNTGGLLKLVATSIGRVAYEAGVTGSYATGINIVGNVEIDGMAGVFIGNYHDIASAGQVLGNGTLTLVGNRYGFNLQSNVLDNGGPFAVIFRTTDAANGTIVVSGTIGVGALTFDVAGGTSTLNGLIRNGTFNVCTITKAGAGTVQLGGANTYTGGTTINAGTLTAGSINAFGTGTITVNAGGTLNKNGFAITNTVVNNGGTVIP</sequence>
<dbReference type="SUPFAM" id="SSF51126">
    <property type="entry name" value="Pectin lyase-like"/>
    <property type="match status" value="2"/>
</dbReference>
<dbReference type="PANTHER" id="PTHR35037:SF3">
    <property type="entry name" value="C-TERMINAL REGION OF AIDA-LIKE PROTEIN"/>
    <property type="match status" value="1"/>
</dbReference>
<evidence type="ECO:0000313" key="2">
    <source>
        <dbReference type="EMBL" id="PZF71491.1"/>
    </source>
</evidence>
<dbReference type="Pfam" id="PF12951">
    <property type="entry name" value="PATR"/>
    <property type="match status" value="2"/>
</dbReference>
<dbReference type="PANTHER" id="PTHR35037">
    <property type="entry name" value="C-TERMINAL REGION OF AIDA-LIKE PROTEIN"/>
    <property type="match status" value="1"/>
</dbReference>
<dbReference type="EMBL" id="QKTW01000024">
    <property type="protein sequence ID" value="PZF71491.1"/>
    <property type="molecule type" value="Genomic_DNA"/>
</dbReference>
<dbReference type="InterPro" id="IPR011050">
    <property type="entry name" value="Pectin_lyase_fold/virulence"/>
</dbReference>
<keyword evidence="3" id="KW-1185">Reference proteome</keyword>
<gene>
    <name evidence="2" type="ORF">DN068_18160</name>
</gene>
<comment type="caution">
    <text evidence="2">The sequence shown here is derived from an EMBL/GenBank/DDBJ whole genome shotgun (WGS) entry which is preliminary data.</text>
</comment>
<dbReference type="RefSeq" id="WP_111000369.1">
    <property type="nucleotide sequence ID" value="NZ_QKTW01000024.1"/>
</dbReference>
<dbReference type="AlphaFoldDB" id="A0A2W2A8A5"/>
<protein>
    <submittedName>
        <fullName evidence="2">Uncharacterized protein</fullName>
    </submittedName>
</protein>
<dbReference type="InterPro" id="IPR013425">
    <property type="entry name" value="Autotrns_rpt"/>
</dbReference>
<dbReference type="InterPro" id="IPR051551">
    <property type="entry name" value="Autotransporter_adhesion"/>
</dbReference>
<organism evidence="2 3">
    <name type="scientific">Taibaiella soli</name>
    <dbReference type="NCBI Taxonomy" id="1649169"/>
    <lineage>
        <taxon>Bacteria</taxon>
        <taxon>Pseudomonadati</taxon>
        <taxon>Bacteroidota</taxon>
        <taxon>Chitinophagia</taxon>
        <taxon>Chitinophagales</taxon>
        <taxon>Chitinophagaceae</taxon>
        <taxon>Taibaiella</taxon>
    </lineage>
</organism>
<evidence type="ECO:0000313" key="3">
    <source>
        <dbReference type="Proteomes" id="UP000248745"/>
    </source>
</evidence>
<keyword evidence="1" id="KW-0732">Signal</keyword>
<dbReference type="Proteomes" id="UP000248745">
    <property type="component" value="Unassembled WGS sequence"/>
</dbReference>
<reference evidence="2 3" key="1">
    <citation type="submission" date="2018-06" db="EMBL/GenBank/DDBJ databases">
        <title>Mucibacter soli gen. nov., sp. nov., a new member of the family Chitinophagaceae producing mucin.</title>
        <authorList>
            <person name="Kim M.-K."/>
            <person name="Park S."/>
            <person name="Kim T.-S."/>
            <person name="Joung Y."/>
            <person name="Han J.-H."/>
            <person name="Kim S.B."/>
        </authorList>
    </citation>
    <scope>NUCLEOTIDE SEQUENCE [LARGE SCALE GENOMIC DNA]</scope>
    <source>
        <strain evidence="2 3">R1-15</strain>
    </source>
</reference>
<proteinExistence type="predicted"/>
<name>A0A2W2A8A5_9BACT</name>
<dbReference type="NCBIfam" id="TIGR02601">
    <property type="entry name" value="autotrns_rpt"/>
    <property type="match status" value="2"/>
</dbReference>
<evidence type="ECO:0000256" key="1">
    <source>
        <dbReference type="ARBA" id="ARBA00022729"/>
    </source>
</evidence>
<accession>A0A2W2A8A5</accession>